<dbReference type="PANTHER" id="PTHR43747:SF4">
    <property type="entry name" value="FLAVIN-DEPENDENT TRYPTOPHAN HALOGENASE"/>
    <property type="match status" value="1"/>
</dbReference>
<keyword evidence="2" id="KW-1185">Reference proteome</keyword>
<dbReference type="Proteomes" id="UP001257914">
    <property type="component" value="Unassembled WGS sequence"/>
</dbReference>
<dbReference type="EMBL" id="JAWCUA010000010">
    <property type="protein sequence ID" value="MDU0114314.1"/>
    <property type="molecule type" value="Genomic_DNA"/>
</dbReference>
<name>A0ABU3R462_9GAMM</name>
<evidence type="ECO:0000313" key="1">
    <source>
        <dbReference type="EMBL" id="MDU0114314.1"/>
    </source>
</evidence>
<dbReference type="InterPro" id="IPR033856">
    <property type="entry name" value="Trp_halogen"/>
</dbReference>
<accession>A0ABU3R462</accession>
<dbReference type="SUPFAM" id="SSF51905">
    <property type="entry name" value="FAD/NAD(P)-binding domain"/>
    <property type="match status" value="1"/>
</dbReference>
<gene>
    <name evidence="1" type="ORF">RT723_15210</name>
</gene>
<dbReference type="Gene3D" id="3.50.50.60">
    <property type="entry name" value="FAD/NAD(P)-binding domain"/>
    <property type="match status" value="1"/>
</dbReference>
<dbReference type="InterPro" id="IPR006905">
    <property type="entry name" value="Flavin_halogenase"/>
</dbReference>
<dbReference type="PIRSF" id="PIRSF011396">
    <property type="entry name" value="Trp_halogenase"/>
    <property type="match status" value="1"/>
</dbReference>
<organism evidence="1 2">
    <name type="scientific">Psychrosphaera aquimarina</name>
    <dbReference type="NCBI Taxonomy" id="2044854"/>
    <lineage>
        <taxon>Bacteria</taxon>
        <taxon>Pseudomonadati</taxon>
        <taxon>Pseudomonadota</taxon>
        <taxon>Gammaproteobacteria</taxon>
        <taxon>Alteromonadales</taxon>
        <taxon>Pseudoalteromonadaceae</taxon>
        <taxon>Psychrosphaera</taxon>
    </lineage>
</organism>
<reference evidence="1 2" key="1">
    <citation type="submission" date="2023-10" db="EMBL/GenBank/DDBJ databases">
        <title>Psychrosphaera aquimaarina strain SW33 isolated from seawater.</title>
        <authorList>
            <person name="Bayburt H."/>
            <person name="Kim J.M."/>
            <person name="Choi B.J."/>
            <person name="Jeon C.O."/>
        </authorList>
    </citation>
    <scope>NUCLEOTIDE SEQUENCE [LARGE SCALE GENOMIC DNA]</scope>
    <source>
        <strain evidence="1 2">KCTC 52743</strain>
    </source>
</reference>
<dbReference type="PANTHER" id="PTHR43747">
    <property type="entry name" value="FAD-BINDING PROTEIN"/>
    <property type="match status" value="1"/>
</dbReference>
<sequence>MRIIIVGGGTAGWMAASLFAKRWAHLPIQITVVESPDIKTVGVGEGSTPTLQQFFKQLNILDEDWMPHCNATYKYNIKFSGWSPDSGIDSYNHPFFTQLDTFTERPFTVNCYTRRLGLDVITQPDTFFFNSYLTEHHKLPYTPDNFPFEINYGYHFDSQKLGQFLMGHAKKLAVEHKLLTVDTVTLTDNGDIKELHGSRGEVVKGEFFVDCTGFRSQLLQQTLGVTFNSFNDNLFNDAAIVLPTQVHNAKFETQSIAMSNGWRWQIPLTHRQGNGYVYSKDFQSPDKAEQELRQSLGLLDSDVEAMHLNMKVGQVNKHWHKNCLALGLSQGFIEPLEATALHLVQISIESFMDRFQNGNYQETDRDEFNKLTKARFDSVRDYIVAHYKLNTRNDSDYWQANRDNNILSDSLLQLLDTWFTNGDVAQEIKTQNAHSHFGNASWHCLLAGYGTFPQLAANQPGTGDQFHEHQLHRFLHGCLLNFNAAK</sequence>
<evidence type="ECO:0000313" key="2">
    <source>
        <dbReference type="Proteomes" id="UP001257914"/>
    </source>
</evidence>
<comment type="caution">
    <text evidence="1">The sequence shown here is derived from an EMBL/GenBank/DDBJ whole genome shotgun (WGS) entry which is preliminary data.</text>
</comment>
<protein>
    <submittedName>
        <fullName evidence="1">Tryptophan halogenase family protein</fullName>
    </submittedName>
</protein>
<dbReference type="Pfam" id="PF04820">
    <property type="entry name" value="Trp_halogenase"/>
    <property type="match status" value="1"/>
</dbReference>
<proteinExistence type="predicted"/>
<dbReference type="InterPro" id="IPR036188">
    <property type="entry name" value="FAD/NAD-bd_sf"/>
</dbReference>
<dbReference type="InterPro" id="IPR050816">
    <property type="entry name" value="Flavin-dep_Halogenase_NPB"/>
</dbReference>